<proteinExistence type="predicted"/>
<evidence type="ECO:0000256" key="1">
    <source>
        <dbReference type="SAM" id="MobiDB-lite"/>
    </source>
</evidence>
<organism evidence="2 3">
    <name type="scientific">Nocardiopsis akebiae</name>
    <dbReference type="NCBI Taxonomy" id="2831968"/>
    <lineage>
        <taxon>Bacteria</taxon>
        <taxon>Bacillati</taxon>
        <taxon>Actinomycetota</taxon>
        <taxon>Actinomycetes</taxon>
        <taxon>Streptosporangiales</taxon>
        <taxon>Nocardiopsidaceae</taxon>
        <taxon>Nocardiopsis</taxon>
    </lineage>
</organism>
<dbReference type="EMBL" id="CP074132">
    <property type="protein sequence ID" value="QUX31252.1"/>
    <property type="molecule type" value="Genomic_DNA"/>
</dbReference>
<reference evidence="3" key="1">
    <citation type="submission" date="2021-05" db="EMBL/GenBank/DDBJ databases">
        <title>Direct Submission.</title>
        <authorList>
            <person name="Li K."/>
            <person name="Gao J."/>
        </authorList>
    </citation>
    <scope>NUCLEOTIDE SEQUENCE [LARGE SCALE GENOMIC DNA]</scope>
    <source>
        <strain evidence="3">HDS12</strain>
    </source>
</reference>
<keyword evidence="3" id="KW-1185">Reference proteome</keyword>
<sequence>MRKPTRAIAAVSAAVGTALAVAGGYLVYDAHPREDPAEALLRAAAAVEASPGLVVRVARTPAGSGDEGAGADAVHQVWPEGATRFTLRYTAVSGALGIEPEDADLGYGLIVNGDGPFLHVEPGGSAAVEELLADAGPRERAALFPAEDYGPGLLSGLLTSLAADPGLARVSSGSAPRTDADAGPVLEGDLVAWDLDLGRVLPREGTGRVELTGDGLPARVEFTVPGARLELEPTLLDRPADPPVPRTAVSGPSADGAGPWWPGRTEQLVTPVCGRVGEEGGRWWVVTVSWTMPCSRAVPVASTLLTARPRLTPGTEELFSAPVGVGGMACRWATVGGASWRPHGCTGPGSAAFELRSW</sequence>
<evidence type="ECO:0000313" key="3">
    <source>
        <dbReference type="Proteomes" id="UP000678016"/>
    </source>
</evidence>
<evidence type="ECO:0000313" key="2">
    <source>
        <dbReference type="EMBL" id="QUX31252.1"/>
    </source>
</evidence>
<dbReference type="RefSeq" id="WP_212643944.1">
    <property type="nucleotide sequence ID" value="NZ_CP074132.1"/>
</dbReference>
<dbReference type="Proteomes" id="UP000678016">
    <property type="component" value="Chromosome"/>
</dbReference>
<protein>
    <submittedName>
        <fullName evidence="2">Uncharacterized protein</fullName>
    </submittedName>
</protein>
<gene>
    <name evidence="2" type="ORF">KGD83_12620</name>
</gene>
<name>A0ABX8CCW9_9ACTN</name>
<feature type="region of interest" description="Disordered" evidence="1">
    <location>
        <begin position="235"/>
        <end position="263"/>
    </location>
</feature>
<accession>A0ABX8CCW9</accession>